<evidence type="ECO:0000313" key="1">
    <source>
        <dbReference type="EMBL" id="SVB27528.1"/>
    </source>
</evidence>
<sequence>LDVINMGYIIPLWCDYKVTKQEDGQLNWQLPSTRALGGSAQYGAGTHPHDQISGYPFDEDTYNGSFKFQNPWEVKTAKGYSCIMIHPFYNKHPNLQVLTGSVDTDYYHEMHVNSFFTAPVNETVLFEYGMPLVQIIPYKREEFEMEALAGDHRVRENILTQYIHNSIFAPQHYRKTLSPKRYK</sequence>
<reference evidence="1" key="1">
    <citation type="submission" date="2018-05" db="EMBL/GenBank/DDBJ databases">
        <authorList>
            <person name="Lanie J.A."/>
            <person name="Ng W.-L."/>
            <person name="Kazmierczak K.M."/>
            <person name="Andrzejewski T.M."/>
            <person name="Davidsen T.M."/>
            <person name="Wayne K.J."/>
            <person name="Tettelin H."/>
            <person name="Glass J.I."/>
            <person name="Rusch D."/>
            <person name="Podicherti R."/>
            <person name="Tsui H.-C.T."/>
            <person name="Winkler M.E."/>
        </authorList>
    </citation>
    <scope>NUCLEOTIDE SEQUENCE</scope>
</reference>
<protein>
    <submittedName>
        <fullName evidence="1">Uncharacterized protein</fullName>
    </submittedName>
</protein>
<gene>
    <name evidence="1" type="ORF">METZ01_LOCUS180382</name>
</gene>
<feature type="non-terminal residue" evidence="1">
    <location>
        <position position="1"/>
    </location>
</feature>
<proteinExistence type="predicted"/>
<dbReference type="EMBL" id="UINC01035315">
    <property type="protein sequence ID" value="SVB27528.1"/>
    <property type="molecule type" value="Genomic_DNA"/>
</dbReference>
<accession>A0A382CMT2</accession>
<name>A0A382CMT2_9ZZZZ</name>
<organism evidence="1">
    <name type="scientific">marine metagenome</name>
    <dbReference type="NCBI Taxonomy" id="408172"/>
    <lineage>
        <taxon>unclassified sequences</taxon>
        <taxon>metagenomes</taxon>
        <taxon>ecological metagenomes</taxon>
    </lineage>
</organism>
<dbReference type="AlphaFoldDB" id="A0A382CMT2"/>